<keyword evidence="2" id="KW-1185">Reference proteome</keyword>
<evidence type="ECO:0000313" key="1">
    <source>
        <dbReference type="EMBL" id="KAJ1108398.1"/>
    </source>
</evidence>
<comment type="caution">
    <text evidence="1">The sequence shown here is derived from an EMBL/GenBank/DDBJ whole genome shotgun (WGS) entry which is preliminary data.</text>
</comment>
<accession>A0AAV7MXC3</accession>
<gene>
    <name evidence="1" type="ORF">NDU88_005774</name>
</gene>
<name>A0AAV7MXC3_PLEWA</name>
<dbReference type="Proteomes" id="UP001066276">
    <property type="component" value="Chromosome 9"/>
</dbReference>
<proteinExistence type="predicted"/>
<reference evidence="1" key="1">
    <citation type="journal article" date="2022" name="bioRxiv">
        <title>Sequencing and chromosome-scale assembly of the giantPleurodeles waltlgenome.</title>
        <authorList>
            <person name="Brown T."/>
            <person name="Elewa A."/>
            <person name="Iarovenko S."/>
            <person name="Subramanian E."/>
            <person name="Araus A.J."/>
            <person name="Petzold A."/>
            <person name="Susuki M."/>
            <person name="Suzuki K.-i.T."/>
            <person name="Hayashi T."/>
            <person name="Toyoda A."/>
            <person name="Oliveira C."/>
            <person name="Osipova E."/>
            <person name="Leigh N.D."/>
            <person name="Simon A."/>
            <person name="Yun M.H."/>
        </authorList>
    </citation>
    <scope>NUCLEOTIDE SEQUENCE</scope>
    <source>
        <strain evidence="1">20211129_DDA</strain>
        <tissue evidence="1">Liver</tissue>
    </source>
</reference>
<protein>
    <submittedName>
        <fullName evidence="1">Uncharacterized protein</fullName>
    </submittedName>
</protein>
<dbReference type="EMBL" id="JANPWB010000013">
    <property type="protein sequence ID" value="KAJ1108398.1"/>
    <property type="molecule type" value="Genomic_DNA"/>
</dbReference>
<dbReference type="AlphaFoldDB" id="A0AAV7MXC3"/>
<organism evidence="1 2">
    <name type="scientific">Pleurodeles waltl</name>
    <name type="common">Iberian ribbed newt</name>
    <dbReference type="NCBI Taxonomy" id="8319"/>
    <lineage>
        <taxon>Eukaryota</taxon>
        <taxon>Metazoa</taxon>
        <taxon>Chordata</taxon>
        <taxon>Craniata</taxon>
        <taxon>Vertebrata</taxon>
        <taxon>Euteleostomi</taxon>
        <taxon>Amphibia</taxon>
        <taxon>Batrachia</taxon>
        <taxon>Caudata</taxon>
        <taxon>Salamandroidea</taxon>
        <taxon>Salamandridae</taxon>
        <taxon>Pleurodelinae</taxon>
        <taxon>Pleurodeles</taxon>
    </lineage>
</organism>
<evidence type="ECO:0000313" key="2">
    <source>
        <dbReference type="Proteomes" id="UP001066276"/>
    </source>
</evidence>
<sequence length="67" mass="6794">MGTPIPICLRRLASANEAQATSGIRASSTLDPSVVAMATLVSSRGSLRDCLRRCASSSSLGVVATAT</sequence>